<name>A0A0L8MCG1_STRVG</name>
<dbReference type="RefSeq" id="WP_053173117.1">
    <property type="nucleotide sequence ID" value="NZ_LGUV01000311.1"/>
</dbReference>
<evidence type="ECO:0000313" key="5">
    <source>
        <dbReference type="EMBL" id="KOG48082.1"/>
    </source>
</evidence>
<evidence type="ECO:0000259" key="4">
    <source>
        <dbReference type="PROSITE" id="PS52004"/>
    </source>
</evidence>
<dbReference type="PROSITE" id="PS52004">
    <property type="entry name" value="KS3_2"/>
    <property type="match status" value="1"/>
</dbReference>
<dbReference type="InterPro" id="IPR014031">
    <property type="entry name" value="Ketoacyl_synth_C"/>
</dbReference>
<dbReference type="InterPro" id="IPR014030">
    <property type="entry name" value="Ketoacyl_synth_N"/>
</dbReference>
<gene>
    <name evidence="5" type="ORF">ADK75_21655</name>
</gene>
<evidence type="ECO:0000313" key="6">
    <source>
        <dbReference type="Proteomes" id="UP000037084"/>
    </source>
</evidence>
<comment type="caution">
    <text evidence="5">The sequence shown here is derived from an EMBL/GenBank/DDBJ whole genome shotgun (WGS) entry which is preliminary data.</text>
</comment>
<dbReference type="InterPro" id="IPR020841">
    <property type="entry name" value="PKS_Beta-ketoAc_synthase_dom"/>
</dbReference>
<dbReference type="Pfam" id="PF00109">
    <property type="entry name" value="ketoacyl-synt"/>
    <property type="match status" value="1"/>
</dbReference>
<dbReference type="OrthoDB" id="9808669at2"/>
<dbReference type="EMBL" id="LGUV01000311">
    <property type="protein sequence ID" value="KOG48082.1"/>
    <property type="molecule type" value="Genomic_DNA"/>
</dbReference>
<accession>A0A0L8MCG1</accession>
<dbReference type="PANTHER" id="PTHR11712">
    <property type="entry name" value="POLYKETIDE SYNTHASE-RELATED"/>
    <property type="match status" value="1"/>
</dbReference>
<dbReference type="InterPro" id="IPR016039">
    <property type="entry name" value="Thiolase-like"/>
</dbReference>
<dbReference type="NCBIfam" id="NF005589">
    <property type="entry name" value="PRK07314.1"/>
    <property type="match status" value="1"/>
</dbReference>
<dbReference type="PANTHER" id="PTHR11712:SF336">
    <property type="entry name" value="3-OXOACYL-[ACYL-CARRIER-PROTEIN] SYNTHASE, MITOCHONDRIAL"/>
    <property type="match status" value="1"/>
</dbReference>
<dbReference type="Gene3D" id="3.40.47.10">
    <property type="match status" value="1"/>
</dbReference>
<dbReference type="InterPro" id="IPR000794">
    <property type="entry name" value="Beta-ketoacyl_synthase"/>
</dbReference>
<dbReference type="GO" id="GO:0004315">
    <property type="term" value="F:3-oxoacyl-[acyl-carrier-protein] synthase activity"/>
    <property type="evidence" value="ECO:0007669"/>
    <property type="project" value="TreeGrafter"/>
</dbReference>
<dbReference type="AlphaFoldDB" id="A0A0L8MCG1"/>
<dbReference type="PATRIC" id="fig|1961.12.peg.4877"/>
<proteinExistence type="inferred from homology"/>
<dbReference type="SUPFAM" id="SSF53901">
    <property type="entry name" value="Thiolase-like"/>
    <property type="match status" value="2"/>
</dbReference>
<reference evidence="6" key="1">
    <citation type="submission" date="2015-07" db="EMBL/GenBank/DDBJ databases">
        <authorList>
            <consortium name="Consortium for Microbial Forensics and Genomics (microFORGE)"/>
            <person name="Knight B.M."/>
            <person name="Roberts D.P."/>
            <person name="Lin D."/>
            <person name="Hari K."/>
            <person name="Fletcher J."/>
            <person name="Melcher U."/>
            <person name="Blagden T."/>
            <person name="Winegar R.A."/>
        </authorList>
    </citation>
    <scope>NUCLEOTIDE SEQUENCE [LARGE SCALE GENOMIC DNA]</scope>
    <source>
        <strain evidence="6">NRRL B-1447</strain>
    </source>
</reference>
<organism evidence="5 6">
    <name type="scientific">Streptomyces virginiae</name>
    <name type="common">Streptomyces cinnamonensis</name>
    <dbReference type="NCBI Taxonomy" id="1961"/>
    <lineage>
        <taxon>Bacteria</taxon>
        <taxon>Bacillati</taxon>
        <taxon>Actinomycetota</taxon>
        <taxon>Actinomycetes</taxon>
        <taxon>Kitasatosporales</taxon>
        <taxon>Streptomycetaceae</taxon>
        <taxon>Streptomyces</taxon>
    </lineage>
</organism>
<keyword evidence="2 3" id="KW-0808">Transferase</keyword>
<dbReference type="Proteomes" id="UP000037084">
    <property type="component" value="Unassembled WGS sequence"/>
</dbReference>
<dbReference type="SMART" id="SM00825">
    <property type="entry name" value="PKS_KS"/>
    <property type="match status" value="1"/>
</dbReference>
<dbReference type="CDD" id="cd00834">
    <property type="entry name" value="KAS_I_II"/>
    <property type="match status" value="1"/>
</dbReference>
<dbReference type="Pfam" id="PF02801">
    <property type="entry name" value="Ketoacyl-synt_C"/>
    <property type="match status" value="1"/>
</dbReference>
<evidence type="ECO:0000256" key="3">
    <source>
        <dbReference type="RuleBase" id="RU003694"/>
    </source>
</evidence>
<evidence type="ECO:0000256" key="1">
    <source>
        <dbReference type="ARBA" id="ARBA00008467"/>
    </source>
</evidence>
<sequence length="421" mass="43479">MIWHQPTAGPGRADARPRVVVTGIGVKSPAGLTLDEVMDTVLAARPTAEVHKDLIETGSPVHIACRVPDFDIDSYLTRRERRQIDRPTELALCAAADAVRQADLPHLAPSRVGVHLGTGIGGLPTMEALVRDNDANPTAMPVHSVPRTMANSAAARVAMHYGFQGSCVTYSTACASGATAIGEATRRIQYGELDVAVAGGFDSAVTTFMLSGFSRMQALSTRNEDPHRASRPFDAARDGFVMGEGAAVLVLELRESALLRGATILGEIAGYATNSDAHHIVAPHTDGAVAAACMAAAVSDAGLLPSDIGQISAHGTSTQANDRAEAAAIHRCFNGQAPPVTAVKGVTGHLIGGSGALEAAIALACAQRRIVPPVANLTSASESDRIDVVSGAPRRVDSAPVLSNSFGFGGQNACLVLQPAT</sequence>
<evidence type="ECO:0000256" key="2">
    <source>
        <dbReference type="ARBA" id="ARBA00022679"/>
    </source>
</evidence>
<feature type="domain" description="Ketosynthase family 3 (KS3)" evidence="4">
    <location>
        <begin position="16"/>
        <end position="419"/>
    </location>
</feature>
<protein>
    <submittedName>
        <fullName evidence="5">3-oxoacyl-ACP synthase</fullName>
    </submittedName>
</protein>
<comment type="similarity">
    <text evidence="1 3">Belongs to the thiolase-like superfamily. Beta-ketoacyl-ACP synthases family.</text>
</comment>
<dbReference type="GO" id="GO:0006633">
    <property type="term" value="P:fatty acid biosynthetic process"/>
    <property type="evidence" value="ECO:0007669"/>
    <property type="project" value="TreeGrafter"/>
</dbReference>
<dbReference type="FunFam" id="3.40.47.10:FF:000018">
    <property type="entry name" value="3-oxoacyl-[acyl-carrier-protein] synthase 2"/>
    <property type="match status" value="1"/>
</dbReference>